<dbReference type="Proteomes" id="UP000766486">
    <property type="component" value="Unassembled WGS sequence"/>
</dbReference>
<accession>A0ABY6V3A9</accession>
<evidence type="ECO:0000256" key="1">
    <source>
        <dbReference type="SAM" id="MobiDB-lite"/>
    </source>
</evidence>
<feature type="region of interest" description="Disordered" evidence="1">
    <location>
        <begin position="555"/>
        <end position="579"/>
    </location>
</feature>
<evidence type="ECO:0000313" key="3">
    <source>
        <dbReference type="Proteomes" id="UP000766486"/>
    </source>
</evidence>
<feature type="compositionally biased region" description="Polar residues" evidence="1">
    <location>
        <begin position="64"/>
        <end position="74"/>
    </location>
</feature>
<gene>
    <name evidence="2" type="ORF">CLO192961_LOCUS478574</name>
</gene>
<feature type="compositionally biased region" description="Polar residues" evidence="1">
    <location>
        <begin position="130"/>
        <end position="143"/>
    </location>
</feature>
<organism evidence="2 3">
    <name type="scientific">Bionectria ochroleuca</name>
    <name type="common">Gliocladium roseum</name>
    <dbReference type="NCBI Taxonomy" id="29856"/>
    <lineage>
        <taxon>Eukaryota</taxon>
        <taxon>Fungi</taxon>
        <taxon>Dikarya</taxon>
        <taxon>Ascomycota</taxon>
        <taxon>Pezizomycotina</taxon>
        <taxon>Sordariomycetes</taxon>
        <taxon>Hypocreomycetidae</taxon>
        <taxon>Hypocreales</taxon>
        <taxon>Bionectriaceae</taxon>
        <taxon>Clonostachys</taxon>
    </lineage>
</organism>
<dbReference type="EMBL" id="CABFNS010001022">
    <property type="protein sequence ID" value="VUC37648.1"/>
    <property type="molecule type" value="Genomic_DNA"/>
</dbReference>
<sequence>MAPTKKEKAEPPAPAKGKATNASTNASVPTSEAKSNARVRKAWVPPDPAFRRVTRAMAEREQSTIKQISQSQADDGTPIGFGRTASSQPLEQSQTPTPSPPSADTSQAEPTSPLARGIQSEIHRREMEIGTNSPAASSQSSIQLDAAILPVPGGSHQGSPAHLDASSGQGSPPQCQAFVAEYEVARDELNERQLSQAEAGVAGTGLSRSDEPQRMAGGEEPPRVWPSHKFYEGVTAYVSSNEAGNKRWNHDAFDYNLMLYFCDGWKRLDHCISGFAMSIFPNAGGGPPMVRWQSLSGSTKAKLLSLTPKAEQYLENEYNADEDLSHAWVWKLLVVNLFSPDCVDKWSCPEWAAFGKLDRALRGNVTNDDNIFNHYFHRAREHTARMLYMTYGSHADSERLKEIILNEIAPITRYRDSRSGDGAVALEHHLESLDEMIELAVEIDLKIIGSRFHVEVDMNHPITGEAHGFPFDQRSPLMENPRHQWAGSRRRRHHGRPVDLIVRPLMRVYGKEIGHSFVRATEGVRSLLLPEVREYHLCEEKVPMLVCVDQFPPNMETDHLDPDDTTDTELRDSDEEANRRFLMDYVREKVREGREAEEKEKNEKNQSE</sequence>
<name>A0ABY6V3A9_BIOOC</name>
<feature type="compositionally biased region" description="Basic and acidic residues" evidence="1">
    <location>
        <begin position="556"/>
        <end position="579"/>
    </location>
</feature>
<keyword evidence="3" id="KW-1185">Reference proteome</keyword>
<reference evidence="2 3" key="1">
    <citation type="submission" date="2019-06" db="EMBL/GenBank/DDBJ databases">
        <authorList>
            <person name="Broberg M."/>
        </authorList>
    </citation>
    <scope>NUCLEOTIDE SEQUENCE [LARGE SCALE GENOMIC DNA]</scope>
</reference>
<feature type="region of interest" description="Disordered" evidence="1">
    <location>
        <begin position="1"/>
        <end position="174"/>
    </location>
</feature>
<proteinExistence type="predicted"/>
<evidence type="ECO:0000313" key="2">
    <source>
        <dbReference type="EMBL" id="VUC37648.1"/>
    </source>
</evidence>
<protein>
    <submittedName>
        <fullName evidence="2">Uncharacterized protein</fullName>
    </submittedName>
</protein>
<feature type="region of interest" description="Disordered" evidence="1">
    <location>
        <begin position="199"/>
        <end position="224"/>
    </location>
</feature>
<feature type="compositionally biased region" description="Low complexity" evidence="1">
    <location>
        <begin position="86"/>
        <end position="107"/>
    </location>
</feature>
<comment type="caution">
    <text evidence="2">The sequence shown here is derived from an EMBL/GenBank/DDBJ whole genome shotgun (WGS) entry which is preliminary data.</text>
</comment>
<feature type="compositionally biased region" description="Basic and acidic residues" evidence="1">
    <location>
        <begin position="1"/>
        <end position="10"/>
    </location>
</feature>
<feature type="compositionally biased region" description="Polar residues" evidence="1">
    <location>
        <begin position="21"/>
        <end position="34"/>
    </location>
</feature>